<dbReference type="WBParaSite" id="Csp11.Scaffold487.g1974.t1">
    <property type="protein sequence ID" value="Csp11.Scaffold487.g1974.t1"/>
    <property type="gene ID" value="Csp11.Scaffold487.g1974"/>
</dbReference>
<accession>A0A1I7T356</accession>
<dbReference type="AlphaFoldDB" id="A0A1I7T356"/>
<dbReference type="Gene3D" id="2.30.30.140">
    <property type="match status" value="2"/>
</dbReference>
<dbReference type="Proteomes" id="UP000095282">
    <property type="component" value="Unplaced"/>
</dbReference>
<dbReference type="eggNOG" id="KOG3766">
    <property type="taxonomic scope" value="Eukaryota"/>
</dbReference>
<keyword evidence="1" id="KW-1185">Reference proteome</keyword>
<evidence type="ECO:0000313" key="1">
    <source>
        <dbReference type="Proteomes" id="UP000095282"/>
    </source>
</evidence>
<sequence>MSIRNNRKPRYHPSNVRFESFGINTKNNELGKYFVVGQKFEFLNPFLLLSKTLKCATIVHICETDGYVMVAQDDDKNYDEIPISIYRTSCLYPLGFAEKYGLQVESSLFKGMPFNWPEYLEKTNARLSVSMDMLISDPIPEKAKKFKVGGLLDVFFDNQKILPASIASVHGTVVKKNYEGWDQGNGTLHDTDSTELFLRPLQQQPIVLLSI</sequence>
<reference evidence="2" key="1">
    <citation type="submission" date="2016-11" db="UniProtKB">
        <authorList>
            <consortium name="WormBaseParasite"/>
        </authorList>
    </citation>
    <scope>IDENTIFICATION</scope>
</reference>
<evidence type="ECO:0000313" key="2">
    <source>
        <dbReference type="WBParaSite" id="Csp11.Scaffold487.g1974.t1"/>
    </source>
</evidence>
<name>A0A1I7T356_9PELO</name>
<proteinExistence type="predicted"/>
<organism evidence="1 2">
    <name type="scientific">Caenorhabditis tropicalis</name>
    <dbReference type="NCBI Taxonomy" id="1561998"/>
    <lineage>
        <taxon>Eukaryota</taxon>
        <taxon>Metazoa</taxon>
        <taxon>Ecdysozoa</taxon>
        <taxon>Nematoda</taxon>
        <taxon>Chromadorea</taxon>
        <taxon>Rhabditida</taxon>
        <taxon>Rhabditina</taxon>
        <taxon>Rhabditomorpha</taxon>
        <taxon>Rhabditoidea</taxon>
        <taxon>Rhabditidae</taxon>
        <taxon>Peloderinae</taxon>
        <taxon>Caenorhabditis</taxon>
    </lineage>
</organism>
<dbReference type="STRING" id="1561998.A0A1I7T356"/>
<dbReference type="SUPFAM" id="SSF63748">
    <property type="entry name" value="Tudor/PWWP/MBT"/>
    <property type="match status" value="2"/>
</dbReference>
<protein>
    <submittedName>
        <fullName evidence="2">Couple_hipA domain-containing protein</fullName>
    </submittedName>
</protein>